<dbReference type="Proteomes" id="UP000265955">
    <property type="component" value="Unassembled WGS sequence"/>
</dbReference>
<evidence type="ECO:0000313" key="6">
    <source>
        <dbReference type="Proteomes" id="UP000265955"/>
    </source>
</evidence>
<keyword evidence="2 5" id="KW-0808">Transferase</keyword>
<gene>
    <name evidence="5" type="ORF">D3871_21240</name>
</gene>
<name>A0A3A3FKQ5_9BURK</name>
<dbReference type="RefSeq" id="WP_119771034.1">
    <property type="nucleotide sequence ID" value="NZ_QYUO01000002.1"/>
</dbReference>
<dbReference type="CDD" id="cd02440">
    <property type="entry name" value="AdoMet_MTases"/>
    <property type="match status" value="1"/>
</dbReference>
<protein>
    <submittedName>
        <fullName evidence="5">Class I SAM-dependent methyltransferase</fullName>
    </submittedName>
</protein>
<keyword evidence="6" id="KW-1185">Reference proteome</keyword>
<dbReference type="InterPro" id="IPR041698">
    <property type="entry name" value="Methyltransf_25"/>
</dbReference>
<dbReference type="GO" id="GO:0016279">
    <property type="term" value="F:protein-lysine N-methyltransferase activity"/>
    <property type="evidence" value="ECO:0007669"/>
    <property type="project" value="InterPro"/>
</dbReference>
<keyword evidence="1 5" id="KW-0489">Methyltransferase</keyword>
<evidence type="ECO:0000313" key="5">
    <source>
        <dbReference type="EMBL" id="RJF95887.1"/>
    </source>
</evidence>
<evidence type="ECO:0000256" key="1">
    <source>
        <dbReference type="ARBA" id="ARBA00022603"/>
    </source>
</evidence>
<reference evidence="6" key="1">
    <citation type="submission" date="2018-09" db="EMBL/GenBank/DDBJ databases">
        <authorList>
            <person name="Zhu H."/>
        </authorList>
    </citation>
    <scope>NUCLEOTIDE SEQUENCE [LARGE SCALE GENOMIC DNA]</scope>
    <source>
        <strain evidence="6">K1R23-30</strain>
    </source>
</reference>
<evidence type="ECO:0000259" key="4">
    <source>
        <dbReference type="Pfam" id="PF13649"/>
    </source>
</evidence>
<proteinExistence type="predicted"/>
<dbReference type="EMBL" id="QYUO01000002">
    <property type="protein sequence ID" value="RJF95887.1"/>
    <property type="molecule type" value="Genomic_DNA"/>
</dbReference>
<dbReference type="PANTHER" id="PTHR13610:SF11">
    <property type="entry name" value="METHYLTRANSFERASE DOMAIN-CONTAINING PROTEIN"/>
    <property type="match status" value="1"/>
</dbReference>
<sequence>MSPILWSAAVSKSGAANYRTMTSLPDIADQFLSARTTKFVRAVKRSVYSFLYPLYQKSVGWHFDRKWGTETTQIVEHQKDNGDPLRLTAVQYEPTSPKLFHKMMHSLNCMPEELSFFDVGCGKGRCLLMATTYSFRRIVGIEFAPELVAVAENNVTRFQARHPSEIKIEIVSMDAAQYNFPDEDAVIFFFNPFTEEIMVKVLDNIRRSSRTTKQRYIVYNNAVLAHLLGNPKEFSLVVDARSFSIFKMIL</sequence>
<dbReference type="InterPro" id="IPR029063">
    <property type="entry name" value="SAM-dependent_MTases_sf"/>
</dbReference>
<dbReference type="SUPFAM" id="SSF53335">
    <property type="entry name" value="S-adenosyl-L-methionine-dependent methyltransferases"/>
    <property type="match status" value="1"/>
</dbReference>
<comment type="caution">
    <text evidence="5">The sequence shown here is derived from an EMBL/GenBank/DDBJ whole genome shotgun (WGS) entry which is preliminary data.</text>
</comment>
<dbReference type="Gene3D" id="3.40.50.150">
    <property type="entry name" value="Vaccinia Virus protein VP39"/>
    <property type="match status" value="1"/>
</dbReference>
<dbReference type="GO" id="GO:0032259">
    <property type="term" value="P:methylation"/>
    <property type="evidence" value="ECO:0007669"/>
    <property type="project" value="UniProtKB-KW"/>
</dbReference>
<evidence type="ECO:0000256" key="3">
    <source>
        <dbReference type="ARBA" id="ARBA00022691"/>
    </source>
</evidence>
<dbReference type="AlphaFoldDB" id="A0A3A3FKQ5"/>
<keyword evidence="3" id="KW-0949">S-adenosyl-L-methionine</keyword>
<dbReference type="Pfam" id="PF13649">
    <property type="entry name" value="Methyltransf_25"/>
    <property type="match status" value="1"/>
</dbReference>
<dbReference type="OrthoDB" id="9780095at2"/>
<accession>A0A3A3FKQ5</accession>
<feature type="domain" description="Methyltransferase" evidence="4">
    <location>
        <begin position="118"/>
        <end position="208"/>
    </location>
</feature>
<dbReference type="InterPro" id="IPR026170">
    <property type="entry name" value="FAM173A/B"/>
</dbReference>
<evidence type="ECO:0000256" key="2">
    <source>
        <dbReference type="ARBA" id="ARBA00022679"/>
    </source>
</evidence>
<organism evidence="5 6">
    <name type="scientific">Noviherbaspirillum saxi</name>
    <dbReference type="NCBI Taxonomy" id="2320863"/>
    <lineage>
        <taxon>Bacteria</taxon>
        <taxon>Pseudomonadati</taxon>
        <taxon>Pseudomonadota</taxon>
        <taxon>Betaproteobacteria</taxon>
        <taxon>Burkholderiales</taxon>
        <taxon>Oxalobacteraceae</taxon>
        <taxon>Noviherbaspirillum</taxon>
    </lineage>
</organism>
<dbReference type="PANTHER" id="PTHR13610">
    <property type="entry name" value="METHYLTRANSFERASE DOMAIN-CONTAINING PROTEIN"/>
    <property type="match status" value="1"/>
</dbReference>